<keyword evidence="2" id="KW-0449">Lipoprotein</keyword>
<gene>
    <name evidence="2" type="ORF">DR864_06095</name>
</gene>
<keyword evidence="1" id="KW-0732">Signal</keyword>
<dbReference type="Pfam" id="PF12771">
    <property type="entry name" value="SusD-like_2"/>
    <property type="match status" value="1"/>
</dbReference>
<evidence type="ECO:0000256" key="1">
    <source>
        <dbReference type="SAM" id="SignalP"/>
    </source>
</evidence>
<feature type="chain" id="PRO_5016898215" evidence="1">
    <location>
        <begin position="23"/>
        <end position="536"/>
    </location>
</feature>
<dbReference type="RefSeq" id="WP_114066118.1">
    <property type="nucleotide sequence ID" value="NZ_CP030850.1"/>
</dbReference>
<dbReference type="OrthoDB" id="622163at2"/>
<feature type="signal peptide" evidence="1">
    <location>
        <begin position="1"/>
        <end position="22"/>
    </location>
</feature>
<dbReference type="InterPro" id="IPR041662">
    <property type="entry name" value="SusD-like_2"/>
</dbReference>
<dbReference type="AlphaFoldDB" id="A0A344TFB1"/>
<name>A0A344TFB1_9BACT</name>
<dbReference type="EMBL" id="CP030850">
    <property type="protein sequence ID" value="AXE17332.1"/>
    <property type="molecule type" value="Genomic_DNA"/>
</dbReference>
<evidence type="ECO:0000313" key="2">
    <source>
        <dbReference type="EMBL" id="AXE17332.1"/>
    </source>
</evidence>
<sequence>MNRINHYIKYGVLTLAMLLLNACNLDINTDPNNPSAVSTAQLLTNAQLDIVNSIGSGSPGLSNPAGVFVHQVTQRSTNDQYAITGQDFAGTQAWANLYRAIQNLNVLSDQATASQQFTYAGVAQIMKALAFSYMVDVWGDVPFTEASTAAKIQFPKFDKGQDIYPQLFTLIDEGIANLAKTSALSPRTDDLIYAGNLVRWRQFAKSLKLKLYNQIRLVQNVSAPVNALIAEDDLMKAGGNFSLNYGTSSAPDNRHPAFREDYNITTTGRDNYISPYFHEILLGTSTLNPILTGIQDPRIPYYYFNQLSAARPNAQNAVEYRNGNFVSIYFSSQGPNQGFDQSSSIAIIGLYYCGGRFDDGNGVSAAGVSGASARGDGPQRILPYHSHLFTRAELAQTGVSTGNAKQLFSDAINAAFAEVNASAARGGAPAITAAAIKEYVDAVLVKYDAASDSGKLELIMTEKWISNFGFALESYNDIRRTGFPKIYDPNTDGIPFTNVNRGYPQSYPYPTPGELQLNPNAPPQRVVANDKVFWQK</sequence>
<protein>
    <submittedName>
        <fullName evidence="2">SusD/RagB family nutrient-binding outer membrane lipoprotein</fullName>
    </submittedName>
</protein>
<dbReference type="SUPFAM" id="SSF48452">
    <property type="entry name" value="TPR-like"/>
    <property type="match status" value="1"/>
</dbReference>
<dbReference type="Gene3D" id="1.25.40.390">
    <property type="match status" value="1"/>
</dbReference>
<proteinExistence type="predicted"/>
<dbReference type="Proteomes" id="UP000251993">
    <property type="component" value="Chromosome"/>
</dbReference>
<evidence type="ECO:0000313" key="3">
    <source>
        <dbReference type="Proteomes" id="UP000251993"/>
    </source>
</evidence>
<organism evidence="2 3">
    <name type="scientific">Runella rosea</name>
    <dbReference type="NCBI Taxonomy" id="2259595"/>
    <lineage>
        <taxon>Bacteria</taxon>
        <taxon>Pseudomonadati</taxon>
        <taxon>Bacteroidota</taxon>
        <taxon>Cytophagia</taxon>
        <taxon>Cytophagales</taxon>
        <taxon>Spirosomataceae</taxon>
        <taxon>Runella</taxon>
    </lineage>
</organism>
<dbReference type="InterPro" id="IPR011990">
    <property type="entry name" value="TPR-like_helical_dom_sf"/>
</dbReference>
<accession>A0A344TFB1</accession>
<keyword evidence="3" id="KW-1185">Reference proteome</keyword>
<reference evidence="2 3" key="1">
    <citation type="submission" date="2018-07" db="EMBL/GenBank/DDBJ databases">
        <title>Genome sequencing of Runella.</title>
        <authorList>
            <person name="Baek M.-G."/>
            <person name="Yi H."/>
        </authorList>
    </citation>
    <scope>NUCLEOTIDE SEQUENCE [LARGE SCALE GENOMIC DNA]</scope>
    <source>
        <strain evidence="2 3">HYN0085</strain>
    </source>
</reference>
<dbReference type="KEGG" id="run:DR864_06095"/>